<dbReference type="InterPro" id="IPR015860">
    <property type="entry name" value="ABC_transpr_TagH-like"/>
</dbReference>
<reference evidence="7" key="1">
    <citation type="journal article" date="2011" name="Stand. Genomic Sci.">
        <title>Genome sequence of the filamentous, gliding Thiothrix nivea neotype strain (JP2(T)).</title>
        <authorList>
            <person name="Lapidus A."/>
            <person name="Nolan M."/>
            <person name="Lucas S."/>
            <person name="Glavina Del Rio T."/>
            <person name="Tice H."/>
            <person name="Cheng J.F."/>
            <person name="Tapia R."/>
            <person name="Han C."/>
            <person name="Goodwin L."/>
            <person name="Pitluck S."/>
            <person name="Liolios K."/>
            <person name="Pagani I."/>
            <person name="Ivanova N."/>
            <person name="Huntemann M."/>
            <person name="Mavromatis K."/>
            <person name="Mikhailova N."/>
            <person name="Pati A."/>
            <person name="Chen A."/>
            <person name="Palaniappan K."/>
            <person name="Land M."/>
            <person name="Brambilla E.M."/>
            <person name="Rohde M."/>
            <person name="Abt B."/>
            <person name="Verbarg S."/>
            <person name="Goker M."/>
            <person name="Bristow J."/>
            <person name="Eisen J.A."/>
            <person name="Markowitz V."/>
            <person name="Hugenholtz P."/>
            <person name="Kyrpides N.C."/>
            <person name="Klenk H.P."/>
            <person name="Woyke T."/>
        </authorList>
    </citation>
    <scope>NUCLEOTIDE SEQUENCE [LARGE SCALE GENOMIC DNA]</scope>
    <source>
        <strain evidence="7">ATCC 35100 / DSM 5205 / JP2</strain>
    </source>
</reference>
<comment type="similarity">
    <text evidence="1">Belongs to the ABC transporter superfamily.</text>
</comment>
<dbReference type="InterPro" id="IPR050683">
    <property type="entry name" value="Bact_Polysacc_Export_ATP-bd"/>
</dbReference>
<sequence>MTSSEILCVKGLHKSFRYYASPLSRLREALTGKSCHQTEKVIDDISFSLERGETLAFLGQNGAGKSTLLKLITGILLPDSGTVQKNIRITGLLELGTGFDPNLSGRENIFINGQLIGMDHAEIEGKLDAIMAFAELGEHIHQPVRTYSSGMVMRLGFAIAIHADPGCFVVDEALSVGDIRFQQKCLAFLRQFQADGGSLLFVSHDLAQVKNMCKRAIILDKGKIAYEGTAQEACNRFQAFMLESAPQPQAATPHFPDAGIRLNNAWWWQADQPATQLISGQWAELRVELTVESPRENLALGFMIRDRLNIDLFGTNTSLQQIPLVFPAPGRYTVAFPVKPNLGPGEYVLFLALHDQDNFEQNVQFWEQSFMAFQVSAPHRNSVGAVYCETRPPIVSKE</sequence>
<dbReference type="Pfam" id="PF00005">
    <property type="entry name" value="ABC_tran"/>
    <property type="match status" value="1"/>
</dbReference>
<protein>
    <submittedName>
        <fullName evidence="6">ABC transporter related protein</fullName>
    </submittedName>
</protein>
<dbReference type="Proteomes" id="UP000005317">
    <property type="component" value="Unassembled WGS sequence"/>
</dbReference>
<dbReference type="InterPro" id="IPR003439">
    <property type="entry name" value="ABC_transporter-like_ATP-bd"/>
</dbReference>
<dbReference type="PANTHER" id="PTHR46743">
    <property type="entry name" value="TEICHOIC ACIDS EXPORT ATP-BINDING PROTEIN TAGH"/>
    <property type="match status" value="1"/>
</dbReference>
<dbReference type="InterPro" id="IPR003593">
    <property type="entry name" value="AAA+_ATPase"/>
</dbReference>
<evidence type="ECO:0000256" key="2">
    <source>
        <dbReference type="ARBA" id="ARBA00022448"/>
    </source>
</evidence>
<dbReference type="AlphaFoldDB" id="A0A656HGU5"/>
<proteinExistence type="inferred from homology"/>
<gene>
    <name evidence="6" type="ORF">Thini_1672</name>
</gene>
<dbReference type="CDD" id="cd10147">
    <property type="entry name" value="Wzt_C-like"/>
    <property type="match status" value="1"/>
</dbReference>
<keyword evidence="3" id="KW-0547">Nucleotide-binding</keyword>
<keyword evidence="7" id="KW-1185">Reference proteome</keyword>
<evidence type="ECO:0000259" key="5">
    <source>
        <dbReference type="PROSITE" id="PS50893"/>
    </source>
</evidence>
<dbReference type="SMART" id="SM00382">
    <property type="entry name" value="AAA"/>
    <property type="match status" value="1"/>
</dbReference>
<dbReference type="GO" id="GO:0005524">
    <property type="term" value="F:ATP binding"/>
    <property type="evidence" value="ECO:0007669"/>
    <property type="project" value="UniProtKB-KW"/>
</dbReference>
<name>A0A656HGU5_THINJ</name>
<evidence type="ECO:0000313" key="7">
    <source>
        <dbReference type="Proteomes" id="UP000005317"/>
    </source>
</evidence>
<dbReference type="OrthoDB" id="9778870at2"/>
<accession>A0A656HGU5</accession>
<dbReference type="InterPro" id="IPR029439">
    <property type="entry name" value="Wzt_C"/>
</dbReference>
<evidence type="ECO:0000256" key="3">
    <source>
        <dbReference type="ARBA" id="ARBA00022741"/>
    </source>
</evidence>
<dbReference type="CDD" id="cd03220">
    <property type="entry name" value="ABC_KpsT_Wzt"/>
    <property type="match status" value="1"/>
</dbReference>
<organism evidence="6 7">
    <name type="scientific">Thiothrix nivea (strain ATCC 35100 / DSM 5205 / JP2)</name>
    <dbReference type="NCBI Taxonomy" id="870187"/>
    <lineage>
        <taxon>Bacteria</taxon>
        <taxon>Pseudomonadati</taxon>
        <taxon>Pseudomonadota</taxon>
        <taxon>Gammaproteobacteria</taxon>
        <taxon>Thiotrichales</taxon>
        <taxon>Thiotrichaceae</taxon>
        <taxon>Thiothrix</taxon>
    </lineage>
</organism>
<evidence type="ECO:0000256" key="4">
    <source>
        <dbReference type="ARBA" id="ARBA00022840"/>
    </source>
</evidence>
<feature type="domain" description="ABC transporter" evidence="5">
    <location>
        <begin position="26"/>
        <end position="246"/>
    </location>
</feature>
<dbReference type="Gene3D" id="2.70.50.60">
    <property type="entry name" value="abc- transporter (atp binding component) like domain"/>
    <property type="match status" value="1"/>
</dbReference>
<dbReference type="Pfam" id="PF14524">
    <property type="entry name" value="Wzt_C"/>
    <property type="match status" value="1"/>
</dbReference>
<dbReference type="GO" id="GO:0140359">
    <property type="term" value="F:ABC-type transporter activity"/>
    <property type="evidence" value="ECO:0007669"/>
    <property type="project" value="InterPro"/>
</dbReference>
<dbReference type="GO" id="GO:0016887">
    <property type="term" value="F:ATP hydrolysis activity"/>
    <property type="evidence" value="ECO:0007669"/>
    <property type="project" value="InterPro"/>
</dbReference>
<evidence type="ECO:0000256" key="1">
    <source>
        <dbReference type="ARBA" id="ARBA00005417"/>
    </source>
</evidence>
<dbReference type="PANTHER" id="PTHR46743:SF2">
    <property type="entry name" value="TEICHOIC ACIDS EXPORT ATP-BINDING PROTEIN TAGH"/>
    <property type="match status" value="1"/>
</dbReference>
<dbReference type="Gene3D" id="3.40.50.300">
    <property type="entry name" value="P-loop containing nucleotide triphosphate hydrolases"/>
    <property type="match status" value="1"/>
</dbReference>
<keyword evidence="2" id="KW-0813">Transport</keyword>
<dbReference type="RefSeq" id="WP_002708188.1">
    <property type="nucleotide sequence ID" value="NZ_JH651384.1"/>
</dbReference>
<dbReference type="SUPFAM" id="SSF52540">
    <property type="entry name" value="P-loop containing nucleoside triphosphate hydrolases"/>
    <property type="match status" value="1"/>
</dbReference>
<keyword evidence="4" id="KW-0067">ATP-binding</keyword>
<dbReference type="GO" id="GO:0016020">
    <property type="term" value="C:membrane"/>
    <property type="evidence" value="ECO:0007669"/>
    <property type="project" value="InterPro"/>
</dbReference>
<dbReference type="EMBL" id="JH651384">
    <property type="protein sequence ID" value="EIJ34255.1"/>
    <property type="molecule type" value="Genomic_DNA"/>
</dbReference>
<evidence type="ECO:0000313" key="6">
    <source>
        <dbReference type="EMBL" id="EIJ34255.1"/>
    </source>
</evidence>
<dbReference type="InterPro" id="IPR027417">
    <property type="entry name" value="P-loop_NTPase"/>
</dbReference>
<dbReference type="PROSITE" id="PS50893">
    <property type="entry name" value="ABC_TRANSPORTER_2"/>
    <property type="match status" value="1"/>
</dbReference>